<protein>
    <submittedName>
        <fullName evidence="4">Ax21 family protein</fullName>
    </submittedName>
</protein>
<feature type="signal peptide" evidence="2">
    <location>
        <begin position="1"/>
        <end position="20"/>
    </location>
</feature>
<evidence type="ECO:0000256" key="1">
    <source>
        <dbReference type="ARBA" id="ARBA00022729"/>
    </source>
</evidence>
<proteinExistence type="predicted"/>
<comment type="caution">
    <text evidence="4">The sequence shown here is derived from an EMBL/GenBank/DDBJ whole genome shotgun (WGS) entry which is preliminary data.</text>
</comment>
<evidence type="ECO:0000313" key="4">
    <source>
        <dbReference type="EMBL" id="TKR30291.1"/>
    </source>
</evidence>
<accession>A0A4U5JP11</accession>
<dbReference type="InterPro" id="IPR023614">
    <property type="entry name" value="Porin_dom_sf"/>
</dbReference>
<keyword evidence="1 2" id="KW-0732">Signal</keyword>
<evidence type="ECO:0000313" key="5">
    <source>
        <dbReference type="Proteomes" id="UP000308707"/>
    </source>
</evidence>
<reference evidence="4 5" key="1">
    <citation type="submission" date="2019-04" db="EMBL/GenBank/DDBJ databases">
        <title>Reference strain of H23.</title>
        <authorList>
            <person name="Luo X."/>
        </authorList>
    </citation>
    <scope>NUCLEOTIDE SEQUENCE [LARGE SCALE GENOMIC DNA]</scope>
    <source>
        <strain evidence="4 5">H23</strain>
    </source>
</reference>
<keyword evidence="5" id="KW-1185">Reference proteome</keyword>
<feature type="chain" id="PRO_5020397500" evidence="2">
    <location>
        <begin position="21"/>
        <end position="198"/>
    </location>
</feature>
<dbReference type="SUPFAM" id="SSF56935">
    <property type="entry name" value="Porins"/>
    <property type="match status" value="1"/>
</dbReference>
<gene>
    <name evidence="4" type="ORF">FCE95_09135</name>
</gene>
<dbReference type="Pfam" id="PF13505">
    <property type="entry name" value="OMP_b-brl"/>
    <property type="match status" value="1"/>
</dbReference>
<dbReference type="EMBL" id="SZUA01000002">
    <property type="protein sequence ID" value="TKR30291.1"/>
    <property type="molecule type" value="Genomic_DNA"/>
</dbReference>
<dbReference type="OrthoDB" id="6048657at2"/>
<evidence type="ECO:0000259" key="3">
    <source>
        <dbReference type="Pfam" id="PF13505"/>
    </source>
</evidence>
<dbReference type="Proteomes" id="UP000308707">
    <property type="component" value="Unassembled WGS sequence"/>
</dbReference>
<dbReference type="Gene3D" id="2.40.160.10">
    <property type="entry name" value="Porin"/>
    <property type="match status" value="1"/>
</dbReference>
<organism evidence="4 5">
    <name type="scientific">Luteimonas gilva</name>
    <dbReference type="NCBI Taxonomy" id="2572684"/>
    <lineage>
        <taxon>Bacteria</taxon>
        <taxon>Pseudomonadati</taxon>
        <taxon>Pseudomonadota</taxon>
        <taxon>Gammaproteobacteria</taxon>
        <taxon>Lysobacterales</taxon>
        <taxon>Lysobacteraceae</taxon>
        <taxon>Luteimonas</taxon>
    </lineage>
</organism>
<sequence length="198" mass="20931">MKKQLALALALAALPLAASAAEPGYTYVEAGWARLNVDVDGVGDADFDGFQVRGSVEAGKDFHFFGSYGSTKNDDAGVDVDFDELQLGVGYHYPLGNGSTDLIAEVGYLRQEIGAGDFADGKADGYRASVGFRSAFNDRFEGYIKGSYSGGDFDGFSGLIGAQVKFNQTWGLVGEIEAGEIDDGIDATKYLIGVRASF</sequence>
<dbReference type="InterPro" id="IPR027385">
    <property type="entry name" value="Beta-barrel_OMP"/>
</dbReference>
<feature type="domain" description="Outer membrane protein beta-barrel" evidence="3">
    <location>
        <begin position="6"/>
        <end position="198"/>
    </location>
</feature>
<name>A0A4U5JP11_9GAMM</name>
<evidence type="ECO:0000256" key="2">
    <source>
        <dbReference type="SAM" id="SignalP"/>
    </source>
</evidence>
<dbReference type="RefSeq" id="WP_137266721.1">
    <property type="nucleotide sequence ID" value="NZ_SZUA01000002.1"/>
</dbReference>
<dbReference type="AlphaFoldDB" id="A0A4U5JP11"/>